<evidence type="ECO:0000313" key="2">
    <source>
        <dbReference type="EMBL" id="KAK4740166.1"/>
    </source>
</evidence>
<accession>A0AAV9MQK3</accession>
<name>A0AAV9MQK3_9SOLN</name>
<protein>
    <recommendedName>
        <fullName evidence="4">Retrotransposon gag domain-containing protein</fullName>
    </recommendedName>
</protein>
<evidence type="ECO:0008006" key="4">
    <source>
        <dbReference type="Google" id="ProtNLM"/>
    </source>
</evidence>
<dbReference type="Gene3D" id="2.40.70.10">
    <property type="entry name" value="Acid Proteases"/>
    <property type="match status" value="1"/>
</dbReference>
<evidence type="ECO:0000256" key="1">
    <source>
        <dbReference type="SAM" id="MobiDB-lite"/>
    </source>
</evidence>
<dbReference type="Proteomes" id="UP001311915">
    <property type="component" value="Unassembled WGS sequence"/>
</dbReference>
<dbReference type="AlphaFoldDB" id="A0AAV9MQK3"/>
<evidence type="ECO:0000313" key="3">
    <source>
        <dbReference type="Proteomes" id="UP001311915"/>
    </source>
</evidence>
<feature type="region of interest" description="Disordered" evidence="1">
    <location>
        <begin position="1"/>
        <end position="43"/>
    </location>
</feature>
<keyword evidence="3" id="KW-1185">Reference proteome</keyword>
<feature type="compositionally biased region" description="Polar residues" evidence="1">
    <location>
        <begin position="31"/>
        <end position="41"/>
    </location>
</feature>
<dbReference type="EMBL" id="JAWPEI010000001">
    <property type="protein sequence ID" value="KAK4740166.1"/>
    <property type="molecule type" value="Genomic_DNA"/>
</dbReference>
<dbReference type="InterPro" id="IPR021109">
    <property type="entry name" value="Peptidase_aspartic_dom_sf"/>
</dbReference>
<reference evidence="2 3" key="1">
    <citation type="submission" date="2023-10" db="EMBL/GenBank/DDBJ databases">
        <title>Genome-Wide Identification Analysis in wild type Solanum Pinnatisectum Reveals Some Genes Defensing Phytophthora Infestans.</title>
        <authorList>
            <person name="Sun C."/>
        </authorList>
    </citation>
    <scope>NUCLEOTIDE SEQUENCE [LARGE SCALE GENOMIC DNA]</scope>
    <source>
        <strain evidence="2">LQN</strain>
        <tissue evidence="2">Leaf</tissue>
    </source>
</reference>
<organism evidence="2 3">
    <name type="scientific">Solanum pinnatisectum</name>
    <name type="common">tansyleaf nightshade</name>
    <dbReference type="NCBI Taxonomy" id="50273"/>
    <lineage>
        <taxon>Eukaryota</taxon>
        <taxon>Viridiplantae</taxon>
        <taxon>Streptophyta</taxon>
        <taxon>Embryophyta</taxon>
        <taxon>Tracheophyta</taxon>
        <taxon>Spermatophyta</taxon>
        <taxon>Magnoliopsida</taxon>
        <taxon>eudicotyledons</taxon>
        <taxon>Gunneridae</taxon>
        <taxon>Pentapetalae</taxon>
        <taxon>asterids</taxon>
        <taxon>lamiids</taxon>
        <taxon>Solanales</taxon>
        <taxon>Solanaceae</taxon>
        <taxon>Solanoideae</taxon>
        <taxon>Solaneae</taxon>
        <taxon>Solanum</taxon>
    </lineage>
</organism>
<dbReference type="PANTHER" id="PTHR33067:SF39">
    <property type="entry name" value="TRANSCRIPTION FACTOR INTERACTOR AND REGULATOR CCHC(ZN) FAMILY"/>
    <property type="match status" value="1"/>
</dbReference>
<comment type="caution">
    <text evidence="2">The sequence shown here is derived from an EMBL/GenBank/DDBJ whole genome shotgun (WGS) entry which is preliminary data.</text>
</comment>
<proteinExistence type="predicted"/>
<dbReference type="PANTHER" id="PTHR33067">
    <property type="entry name" value="RNA-DIRECTED DNA POLYMERASE-RELATED"/>
    <property type="match status" value="1"/>
</dbReference>
<gene>
    <name evidence="2" type="ORF">R3W88_003863</name>
</gene>
<sequence length="503" mass="56820">MNQGRPGELGLGVRGNNDDNNQDNVNKPENVINQGNPNNQEIPPIVPARPVCDVAIPLTANVASSIRKPPPGGRFELKQGMVQLLHSNGQFTGLPHEDLQIHLRNFIEITDTYIPTGVSSDYVRLTLFPYSLLGAAKHWLDTEPPNSITTWDYLARKAHETEQCETNPNFINYVSNAQRGGVQQNYGNTYNPSWRNHPNFLWGGNQNQNQAQGANHYRSQEFTLIYLLVDILQGIPKYAKYVKHIVASKMRLTEYETIALTEKCSSRIQNKLPKKLKDSDKGVVKDVLVQVGSLIFPIDFVVLDFERDSEVPFILGRSFLAMGRALIDVAAGQLTMRAHDKVEVFNVYRALKLSSIYEELYAITVIDHILESQVVVPEDPLERVLVGCEVDGDSKAQEIETCLNLAIIEAHMYKVEPLDHELGAPPKPFIEEAHKLELKTLSAHLRYAYLGTNETLPVILFAEFSELHVEAALRILKRRKNRLDGIWLIFMGLVRRYVYTKST</sequence>